<dbReference type="GO" id="GO:0036503">
    <property type="term" value="P:ERAD pathway"/>
    <property type="evidence" value="ECO:0007669"/>
    <property type="project" value="TreeGrafter"/>
</dbReference>
<gene>
    <name evidence="5" type="ORF">PV327_000856</name>
</gene>
<proteinExistence type="inferred from homology"/>
<keyword evidence="3" id="KW-1133">Transmembrane helix</keyword>
<comment type="similarity">
    <text evidence="1">Belongs to the sel-1 family.</text>
</comment>
<feature type="compositionally biased region" description="Basic and acidic residues" evidence="2">
    <location>
        <begin position="32"/>
        <end position="43"/>
    </location>
</feature>
<dbReference type="InterPro" id="IPR006597">
    <property type="entry name" value="Sel1-like"/>
</dbReference>
<evidence type="ECO:0000313" key="5">
    <source>
        <dbReference type="EMBL" id="KAK0182755.1"/>
    </source>
</evidence>
<evidence type="ECO:0000256" key="4">
    <source>
        <dbReference type="SAM" id="SignalP"/>
    </source>
</evidence>
<dbReference type="EMBL" id="JAQQBR010000001">
    <property type="protein sequence ID" value="KAK0182755.1"/>
    <property type="molecule type" value="Genomic_DNA"/>
</dbReference>
<dbReference type="PANTHER" id="PTHR11102">
    <property type="entry name" value="SEL-1-LIKE PROTEIN"/>
    <property type="match status" value="1"/>
</dbReference>
<dbReference type="InterPro" id="IPR050767">
    <property type="entry name" value="Sel1_AlgK"/>
</dbReference>
<dbReference type="Proteomes" id="UP001168972">
    <property type="component" value="Unassembled WGS sequence"/>
</dbReference>
<feature type="chain" id="PRO_5041436983" evidence="4">
    <location>
        <begin position="27"/>
        <end position="767"/>
    </location>
</feature>
<organism evidence="5 6">
    <name type="scientific">Microctonus hyperodae</name>
    <name type="common">Parasitoid wasp</name>
    <dbReference type="NCBI Taxonomy" id="165561"/>
    <lineage>
        <taxon>Eukaryota</taxon>
        <taxon>Metazoa</taxon>
        <taxon>Ecdysozoa</taxon>
        <taxon>Arthropoda</taxon>
        <taxon>Hexapoda</taxon>
        <taxon>Insecta</taxon>
        <taxon>Pterygota</taxon>
        <taxon>Neoptera</taxon>
        <taxon>Endopterygota</taxon>
        <taxon>Hymenoptera</taxon>
        <taxon>Apocrita</taxon>
        <taxon>Ichneumonoidea</taxon>
        <taxon>Braconidae</taxon>
        <taxon>Euphorinae</taxon>
        <taxon>Microctonus</taxon>
    </lineage>
</organism>
<evidence type="ECO:0000256" key="3">
    <source>
        <dbReference type="SAM" id="Phobius"/>
    </source>
</evidence>
<sequence length="767" mass="85325">MMMKPSRKYVLLLWLSLLVFSTVATGKNDDEKISKKENSHDETESNIMEDSDEERVDLANVFEQLNELKNSILKLGPGKGDEVSETLYKKSKESSSSENDIDENEAAENTARTAALLDMIAKDIGFVPLSSLQKSDDDLPMWDEDENEKDIVEEEIPIPLTPEQQEAEELFKKAQALFNATRSNKAEAYKLITGAATLGHSEARSMLAWAQLLGTQTGLPSATQDIPAALQTFKELVETGLPSAHMGMGFFYAMGLGGVKPSQAKALLHYTIAAIGGDTRAQMAIGYRHWAGISTITSCERALIFYRKVANKVAEQVTLSGGPVIQRIRLLDEQENPEYNSGILDDDLIEYYKLLAERGDVQAQVGLGQLHYQGGRGVPLDHQRALEYFQNAANAGNPIAMAFLGKIYLEGSDIVPQDNDTAYKYFAKAAMMGNPVGQSGLGLMYLYGRGVERDTTKALQYFTQAAEQGWVDGQLQLGNMYFSGTGVKRDYGAANKYFNLASQSGHVLAFYNLAQMHATGTGMMRSCSNAMELFKNVAERGRWSDQLMTAHTDYREGRIDHAFVRYALLAEMGYEVAQSNAAFILDREEATVLSVEDGLVMALAFWARAAAQGYSPAQVKLGDAHYYGRGTRVDYEAAAGYYRQASDQQHNAQASFNLGYMYEQGLGLSRDRHLAKRSYDIAAETSPDARVPVALARIKLFFLFRLDNLQQFSFSEQFNKWDLLFFVQNWDLYLIGILTGILSLIIYFRRPQPPLVRRDGMNVPPVN</sequence>
<accession>A0AA39L2L2</accession>
<dbReference type="Gene3D" id="1.25.40.10">
    <property type="entry name" value="Tetratricopeptide repeat domain"/>
    <property type="match status" value="2"/>
</dbReference>
<evidence type="ECO:0000256" key="2">
    <source>
        <dbReference type="SAM" id="MobiDB-lite"/>
    </source>
</evidence>
<keyword evidence="3" id="KW-0812">Transmembrane</keyword>
<dbReference type="SUPFAM" id="SSF81901">
    <property type="entry name" value="HCP-like"/>
    <property type="match status" value="3"/>
</dbReference>
<reference evidence="5" key="2">
    <citation type="submission" date="2023-03" db="EMBL/GenBank/DDBJ databases">
        <authorList>
            <person name="Inwood S.N."/>
            <person name="Skelly J.G."/>
            <person name="Guhlin J."/>
            <person name="Harrop T.W.R."/>
            <person name="Goldson S.G."/>
            <person name="Dearden P.K."/>
        </authorList>
    </citation>
    <scope>NUCLEOTIDE SEQUENCE</scope>
    <source>
        <strain evidence="5">Lincoln</strain>
        <tissue evidence="5">Whole body</tissue>
    </source>
</reference>
<dbReference type="Pfam" id="PF08238">
    <property type="entry name" value="Sel1"/>
    <property type="match status" value="9"/>
</dbReference>
<dbReference type="InterPro" id="IPR011990">
    <property type="entry name" value="TPR-like_helical_dom_sf"/>
</dbReference>
<keyword evidence="4" id="KW-0732">Signal</keyword>
<feature type="region of interest" description="Disordered" evidence="2">
    <location>
        <begin position="88"/>
        <end position="107"/>
    </location>
</feature>
<dbReference type="PANTHER" id="PTHR11102:SF147">
    <property type="entry name" value="SEL1L ADAPTOR SUBUNIT OF ERAD E3 UBIQUITIN LIGASE"/>
    <property type="match status" value="1"/>
</dbReference>
<feature type="region of interest" description="Disordered" evidence="2">
    <location>
        <begin position="32"/>
        <end position="52"/>
    </location>
</feature>
<feature type="transmembrane region" description="Helical" evidence="3">
    <location>
        <begin position="730"/>
        <end position="748"/>
    </location>
</feature>
<reference evidence="5" key="1">
    <citation type="journal article" date="2023" name="bioRxiv">
        <title>Scaffold-level genome assemblies of two parasitoid biocontrol wasps reveal the parthenogenesis mechanism and an associated novel virus.</title>
        <authorList>
            <person name="Inwood S."/>
            <person name="Skelly J."/>
            <person name="Guhlin J."/>
            <person name="Harrop T."/>
            <person name="Goldson S."/>
            <person name="Dearden P."/>
        </authorList>
    </citation>
    <scope>NUCLEOTIDE SEQUENCE</scope>
    <source>
        <strain evidence="5">Lincoln</strain>
        <tissue evidence="5">Whole body</tissue>
    </source>
</reference>
<dbReference type="GO" id="GO:0005789">
    <property type="term" value="C:endoplasmic reticulum membrane"/>
    <property type="evidence" value="ECO:0007669"/>
    <property type="project" value="TreeGrafter"/>
</dbReference>
<feature type="signal peptide" evidence="4">
    <location>
        <begin position="1"/>
        <end position="26"/>
    </location>
</feature>
<protein>
    <submittedName>
        <fullName evidence="5">Uncharacterized protein</fullName>
    </submittedName>
</protein>
<dbReference type="SMART" id="SM00671">
    <property type="entry name" value="SEL1"/>
    <property type="match status" value="12"/>
</dbReference>
<evidence type="ECO:0000313" key="6">
    <source>
        <dbReference type="Proteomes" id="UP001168972"/>
    </source>
</evidence>
<keyword evidence="6" id="KW-1185">Reference proteome</keyword>
<name>A0AA39L2L2_MICHY</name>
<keyword evidence="3" id="KW-0472">Membrane</keyword>
<dbReference type="AlphaFoldDB" id="A0AA39L2L2"/>
<comment type="caution">
    <text evidence="5">The sequence shown here is derived from an EMBL/GenBank/DDBJ whole genome shotgun (WGS) entry which is preliminary data.</text>
</comment>
<evidence type="ECO:0000256" key="1">
    <source>
        <dbReference type="ARBA" id="ARBA00038101"/>
    </source>
</evidence>